<keyword evidence="3" id="KW-1003">Cell membrane</keyword>
<dbReference type="InterPro" id="IPR022346">
    <property type="entry name" value="T2SS_GspH"/>
</dbReference>
<organism evidence="13 14">
    <name type="scientific">Vibrio cincinnatiensis DSM 19608</name>
    <dbReference type="NCBI Taxonomy" id="1123491"/>
    <lineage>
        <taxon>Bacteria</taxon>
        <taxon>Pseudomonadati</taxon>
        <taxon>Pseudomonadota</taxon>
        <taxon>Gammaproteobacteria</taxon>
        <taxon>Vibrionales</taxon>
        <taxon>Vibrionaceae</taxon>
        <taxon>Vibrio</taxon>
    </lineage>
</organism>
<feature type="transmembrane region" description="Helical" evidence="11">
    <location>
        <begin position="12"/>
        <end position="30"/>
    </location>
</feature>
<dbReference type="GO" id="GO:0005886">
    <property type="term" value="C:plasma membrane"/>
    <property type="evidence" value="ECO:0007669"/>
    <property type="project" value="UniProtKB-SubCell"/>
</dbReference>
<dbReference type="NCBIfam" id="TIGR02532">
    <property type="entry name" value="IV_pilin_GFxxxE"/>
    <property type="match status" value="1"/>
</dbReference>
<dbReference type="AlphaFoldDB" id="A0A1T4RT68"/>
<dbReference type="InterPro" id="IPR002416">
    <property type="entry name" value="T2SS_protein-GspH"/>
</dbReference>
<dbReference type="InterPro" id="IPR012902">
    <property type="entry name" value="N_methyl_site"/>
</dbReference>
<dbReference type="EMBL" id="FUXB01000015">
    <property type="protein sequence ID" value="SKA19180.1"/>
    <property type="molecule type" value="Genomic_DNA"/>
</dbReference>
<dbReference type="InterPro" id="IPR045584">
    <property type="entry name" value="Pilin-like"/>
</dbReference>
<comment type="subcellular location">
    <subcellularLocation>
        <location evidence="1">Cell inner membrane</location>
        <topology evidence="1">Single-pass membrane protein</topology>
    </subcellularLocation>
</comment>
<evidence type="ECO:0000256" key="7">
    <source>
        <dbReference type="ARBA" id="ARBA00022989"/>
    </source>
</evidence>
<dbReference type="Pfam" id="PF12019">
    <property type="entry name" value="GspH"/>
    <property type="match status" value="1"/>
</dbReference>
<accession>A0A1T4RT68</accession>
<evidence type="ECO:0000259" key="12">
    <source>
        <dbReference type="Pfam" id="PF12019"/>
    </source>
</evidence>
<dbReference type="GO" id="GO:0015628">
    <property type="term" value="P:protein secretion by the type II secretion system"/>
    <property type="evidence" value="ECO:0007669"/>
    <property type="project" value="InterPro"/>
</dbReference>
<keyword evidence="7 11" id="KW-1133">Transmembrane helix</keyword>
<dbReference type="SUPFAM" id="SSF54523">
    <property type="entry name" value="Pili subunits"/>
    <property type="match status" value="1"/>
</dbReference>
<dbReference type="GO" id="GO:0015627">
    <property type="term" value="C:type II protein secretion system complex"/>
    <property type="evidence" value="ECO:0007669"/>
    <property type="project" value="InterPro"/>
</dbReference>
<evidence type="ECO:0000256" key="8">
    <source>
        <dbReference type="ARBA" id="ARBA00023136"/>
    </source>
</evidence>
<dbReference type="PANTHER" id="PTHR39583">
    <property type="entry name" value="TYPE II SECRETION SYSTEM PROTEIN J-RELATED"/>
    <property type="match status" value="1"/>
</dbReference>
<gene>
    <name evidence="13" type="ORF">SAMN02745782_02809</name>
</gene>
<proteinExistence type="inferred from homology"/>
<dbReference type="Gene3D" id="3.55.40.10">
    <property type="entry name" value="minor pseudopilin epsh domain"/>
    <property type="match status" value="1"/>
</dbReference>
<dbReference type="InterPro" id="IPR049875">
    <property type="entry name" value="TypeII_GspH"/>
</dbReference>
<protein>
    <recommendedName>
        <fullName evidence="2">Type II secretion system protein H</fullName>
    </recommendedName>
    <alternativeName>
        <fullName evidence="10">General secretion pathway protein H</fullName>
    </alternativeName>
</protein>
<dbReference type="PANTHER" id="PTHR39583:SF2">
    <property type="entry name" value="TYPE II SECRETION SYSTEM PROTEIN J"/>
    <property type="match status" value="1"/>
</dbReference>
<keyword evidence="4" id="KW-0488">Methylation</keyword>
<dbReference type="Pfam" id="PF07963">
    <property type="entry name" value="N_methyl"/>
    <property type="match status" value="1"/>
</dbReference>
<dbReference type="RefSeq" id="WP_078927163.1">
    <property type="nucleotide sequence ID" value="NZ_FUXB01000015.1"/>
</dbReference>
<evidence type="ECO:0000313" key="14">
    <source>
        <dbReference type="Proteomes" id="UP000190834"/>
    </source>
</evidence>
<evidence type="ECO:0000256" key="3">
    <source>
        <dbReference type="ARBA" id="ARBA00022475"/>
    </source>
</evidence>
<evidence type="ECO:0000256" key="5">
    <source>
        <dbReference type="ARBA" id="ARBA00022519"/>
    </source>
</evidence>
<dbReference type="GeneID" id="70582468"/>
<name>A0A1T4RT68_VIBCI</name>
<keyword evidence="8 11" id="KW-0472">Membrane</keyword>
<evidence type="ECO:0000256" key="10">
    <source>
        <dbReference type="ARBA" id="ARBA00030775"/>
    </source>
</evidence>
<dbReference type="PROSITE" id="PS00409">
    <property type="entry name" value="PROKAR_NTER_METHYL"/>
    <property type="match status" value="1"/>
</dbReference>
<sequence>MRWQRGFTLLEIMLVLVLLSLSAVVVIATLPTTQHSEAEKSAQSLFQRLQLLNEEALLSGLDFGLRVDEKNHRLTFLQFTQKGWQPIDKIGFAAQLPLDDRLGLQFSVGGGAWQDKDRLFIPGSLFDEQMFAEYQEQKAPPTPQVFILSSGEVTPFHLSVYPLQQSMASGWQVVVEENGQIHLLAPGESDDKA</sequence>
<evidence type="ECO:0000256" key="4">
    <source>
        <dbReference type="ARBA" id="ARBA00022481"/>
    </source>
</evidence>
<evidence type="ECO:0000256" key="9">
    <source>
        <dbReference type="ARBA" id="ARBA00025772"/>
    </source>
</evidence>
<keyword evidence="14" id="KW-1185">Reference proteome</keyword>
<dbReference type="NCBIfam" id="TIGR01708">
    <property type="entry name" value="typeII_sec_gspH"/>
    <property type="match status" value="1"/>
</dbReference>
<dbReference type="PRINTS" id="PR00885">
    <property type="entry name" value="BCTERIALGSPH"/>
</dbReference>
<evidence type="ECO:0000256" key="2">
    <source>
        <dbReference type="ARBA" id="ARBA00021549"/>
    </source>
</evidence>
<evidence type="ECO:0000256" key="6">
    <source>
        <dbReference type="ARBA" id="ARBA00022692"/>
    </source>
</evidence>
<dbReference type="Proteomes" id="UP000190834">
    <property type="component" value="Unassembled WGS sequence"/>
</dbReference>
<feature type="domain" description="General secretion pathway GspH" evidence="12">
    <location>
        <begin position="42"/>
        <end position="179"/>
    </location>
</feature>
<evidence type="ECO:0000256" key="11">
    <source>
        <dbReference type="SAM" id="Phobius"/>
    </source>
</evidence>
<keyword evidence="5" id="KW-0997">Cell inner membrane</keyword>
<reference evidence="14" key="1">
    <citation type="submission" date="2017-02" db="EMBL/GenBank/DDBJ databases">
        <authorList>
            <person name="Varghese N."/>
            <person name="Submissions S."/>
        </authorList>
    </citation>
    <scope>NUCLEOTIDE SEQUENCE [LARGE SCALE GENOMIC DNA]</scope>
    <source>
        <strain evidence="14">DSM 19608</strain>
    </source>
</reference>
<evidence type="ECO:0000313" key="13">
    <source>
        <dbReference type="EMBL" id="SKA19180.1"/>
    </source>
</evidence>
<dbReference type="OrthoDB" id="5730913at2"/>
<dbReference type="InterPro" id="IPR051621">
    <property type="entry name" value="T2SS_protein_J"/>
</dbReference>
<evidence type="ECO:0000256" key="1">
    <source>
        <dbReference type="ARBA" id="ARBA00004377"/>
    </source>
</evidence>
<dbReference type="STRING" id="1123491.SAMN02745782_02809"/>
<comment type="similarity">
    <text evidence="9">Belongs to the GSP H family.</text>
</comment>
<keyword evidence="6 11" id="KW-0812">Transmembrane</keyword>